<keyword evidence="4" id="KW-1185">Reference proteome</keyword>
<dbReference type="PANTHER" id="PTHR48059">
    <property type="entry name" value="POLYGALACTURONASE INHIBITOR 1"/>
    <property type="match status" value="1"/>
</dbReference>
<dbReference type="InterPro" id="IPR032675">
    <property type="entry name" value="LRR_dom_sf"/>
</dbReference>
<evidence type="ECO:0000313" key="3">
    <source>
        <dbReference type="EMBL" id="MEM0541254.1"/>
    </source>
</evidence>
<dbReference type="RefSeq" id="WP_342694487.1">
    <property type="nucleotide sequence ID" value="NZ_JBCGDO010000001.1"/>
</dbReference>
<evidence type="ECO:0000256" key="2">
    <source>
        <dbReference type="SAM" id="SignalP"/>
    </source>
</evidence>
<dbReference type="EMBL" id="JBCGDO010000001">
    <property type="protein sequence ID" value="MEM0541254.1"/>
    <property type="molecule type" value="Genomic_DNA"/>
</dbReference>
<dbReference type="InterPro" id="IPR001611">
    <property type="entry name" value="Leu-rich_rpt"/>
</dbReference>
<dbReference type="Pfam" id="PF00560">
    <property type="entry name" value="LRR_1"/>
    <property type="match status" value="2"/>
</dbReference>
<protein>
    <recommendedName>
        <fullName evidence="5">Two component regulator three Y domain protein</fullName>
    </recommendedName>
</protein>
<sequence length="123" mass="13410">MKTIFTYVSLLFISATVTAEISSTEKSALIKLNKSTNGSQWIKKWDLKSPASTWYGVEIKNDKVVSINLVNNNLAGTLPNELGDLSSLETLNLFRNDLTGSLPSSIGKLTKLTSLSIAFNKIS</sequence>
<dbReference type="Gene3D" id="3.80.10.10">
    <property type="entry name" value="Ribonuclease Inhibitor"/>
    <property type="match status" value="1"/>
</dbReference>
<evidence type="ECO:0000256" key="1">
    <source>
        <dbReference type="ARBA" id="ARBA00004196"/>
    </source>
</evidence>
<comment type="subcellular location">
    <subcellularLocation>
        <location evidence="1">Cell envelope</location>
    </subcellularLocation>
</comment>
<dbReference type="PANTHER" id="PTHR48059:SF30">
    <property type="entry name" value="OS06G0587000 PROTEIN"/>
    <property type="match status" value="1"/>
</dbReference>
<keyword evidence="2" id="KW-0732">Signal</keyword>
<proteinExistence type="predicted"/>
<comment type="caution">
    <text evidence="3">The sequence shown here is derived from an EMBL/GenBank/DDBJ whole genome shotgun (WGS) entry which is preliminary data.</text>
</comment>
<organism evidence="3 4">
    <name type="scientific">Flavobacterium aureirubrum</name>
    <dbReference type="NCBI Taxonomy" id="3133147"/>
    <lineage>
        <taxon>Bacteria</taxon>
        <taxon>Pseudomonadati</taxon>
        <taxon>Bacteroidota</taxon>
        <taxon>Flavobacteriia</taxon>
        <taxon>Flavobacteriales</taxon>
        <taxon>Flavobacteriaceae</taxon>
        <taxon>Flavobacterium</taxon>
    </lineage>
</organism>
<dbReference type="SUPFAM" id="SSF52058">
    <property type="entry name" value="L domain-like"/>
    <property type="match status" value="1"/>
</dbReference>
<reference evidence="3 4" key="1">
    <citation type="submission" date="2024-03" db="EMBL/GenBank/DDBJ databases">
        <title>Two novel species of the genus Flavobacterium exhibiting potentially degradation of complex polysaccharides.</title>
        <authorList>
            <person name="Lian X."/>
        </authorList>
    </citation>
    <scope>NUCLEOTIDE SEQUENCE [LARGE SCALE GENOMIC DNA]</scope>
    <source>
        <strain evidence="4">j3</strain>
    </source>
</reference>
<dbReference type="Proteomes" id="UP001460072">
    <property type="component" value="Unassembled WGS sequence"/>
</dbReference>
<evidence type="ECO:0000313" key="4">
    <source>
        <dbReference type="Proteomes" id="UP001460072"/>
    </source>
</evidence>
<name>A0ABU9N0J9_9FLAO</name>
<feature type="signal peptide" evidence="2">
    <location>
        <begin position="1"/>
        <end position="19"/>
    </location>
</feature>
<accession>A0ABU9N0J9</accession>
<evidence type="ECO:0008006" key="5">
    <source>
        <dbReference type="Google" id="ProtNLM"/>
    </source>
</evidence>
<gene>
    <name evidence="3" type="ORF">WFZ85_01375</name>
</gene>
<dbReference type="InterPro" id="IPR051848">
    <property type="entry name" value="PGIP"/>
</dbReference>
<feature type="chain" id="PRO_5047457239" description="Two component regulator three Y domain protein" evidence="2">
    <location>
        <begin position="20"/>
        <end position="123"/>
    </location>
</feature>